<evidence type="ECO:0000313" key="2">
    <source>
        <dbReference type="EMBL" id="CAL1710517.1"/>
    </source>
</evidence>
<sequence>MVDWNNPEVVRTCAIYLQQSFVFVFAIYLWEYLLTFANVEGRILTRKMRFRPVLIPYLLGRYVWLASVIAMWAILALKPGPPEPKSQTATEDQSEHHCSLISALFSIVASLCVVCASTNLLIRTVIIWRGNRYIAGFLVLACAGHWLTSIVAGALEGHNSQINPDVRVCEFRPTSAIVFYMYTLVLDLAILALTLFGLCRRHILNSGSLWVKIYKQGIFYFVAAFLVNVPMLVLVLLDLNPVMNVICAAPGVTVSIIASSRAVTSLLLSGEPRTIHATSDTSLPIPREQAILEKDVPSSRNGLFSTNIELAE</sequence>
<keyword evidence="1" id="KW-0812">Transmembrane</keyword>
<feature type="transmembrane region" description="Helical" evidence="1">
    <location>
        <begin position="100"/>
        <end position="122"/>
    </location>
</feature>
<feature type="transmembrane region" description="Helical" evidence="1">
    <location>
        <begin position="59"/>
        <end position="80"/>
    </location>
</feature>
<dbReference type="Proteomes" id="UP001497453">
    <property type="component" value="Chromosome 6"/>
</dbReference>
<reference evidence="3" key="1">
    <citation type="submission" date="2024-04" db="EMBL/GenBank/DDBJ databases">
        <authorList>
            <person name="Shaw F."/>
            <person name="Minotto A."/>
        </authorList>
    </citation>
    <scope>NUCLEOTIDE SEQUENCE [LARGE SCALE GENOMIC DNA]</scope>
</reference>
<proteinExistence type="predicted"/>
<protein>
    <submittedName>
        <fullName evidence="2">Uncharacterized protein</fullName>
    </submittedName>
</protein>
<feature type="transmembrane region" description="Helical" evidence="1">
    <location>
        <begin position="175"/>
        <end position="198"/>
    </location>
</feature>
<feature type="transmembrane region" description="Helical" evidence="1">
    <location>
        <begin position="218"/>
        <end position="237"/>
    </location>
</feature>
<feature type="transmembrane region" description="Helical" evidence="1">
    <location>
        <begin position="20"/>
        <end position="39"/>
    </location>
</feature>
<evidence type="ECO:0000313" key="3">
    <source>
        <dbReference type="Proteomes" id="UP001497453"/>
    </source>
</evidence>
<name>A0ABP1DUK9_9APHY</name>
<organism evidence="2 3">
    <name type="scientific">Somion occarium</name>
    <dbReference type="NCBI Taxonomy" id="3059160"/>
    <lineage>
        <taxon>Eukaryota</taxon>
        <taxon>Fungi</taxon>
        <taxon>Dikarya</taxon>
        <taxon>Basidiomycota</taxon>
        <taxon>Agaricomycotina</taxon>
        <taxon>Agaricomycetes</taxon>
        <taxon>Polyporales</taxon>
        <taxon>Cerrenaceae</taxon>
        <taxon>Somion</taxon>
    </lineage>
</organism>
<feature type="transmembrane region" description="Helical" evidence="1">
    <location>
        <begin position="134"/>
        <end position="155"/>
    </location>
</feature>
<keyword evidence="1" id="KW-0472">Membrane</keyword>
<keyword evidence="1" id="KW-1133">Transmembrane helix</keyword>
<evidence type="ECO:0000256" key="1">
    <source>
        <dbReference type="SAM" id="Phobius"/>
    </source>
</evidence>
<dbReference type="EMBL" id="OZ037949">
    <property type="protein sequence ID" value="CAL1710517.1"/>
    <property type="molecule type" value="Genomic_DNA"/>
</dbReference>
<keyword evidence="3" id="KW-1185">Reference proteome</keyword>
<gene>
    <name evidence="2" type="ORF">GFSPODELE1_LOCUS7863</name>
</gene>
<accession>A0ABP1DUK9</accession>